<dbReference type="Pfam" id="PF14135">
    <property type="entry name" value="DUF4302"/>
    <property type="match status" value="1"/>
</dbReference>
<evidence type="ECO:0000259" key="1">
    <source>
        <dbReference type="Pfam" id="PF16377"/>
    </source>
</evidence>
<dbReference type="InterPro" id="IPR032271">
    <property type="entry name" value="DUF4987"/>
</dbReference>
<dbReference type="Pfam" id="PF16377">
    <property type="entry name" value="DUF4987"/>
    <property type="match status" value="1"/>
</dbReference>
<comment type="caution">
    <text evidence="2">The sequence shown here is derived from an EMBL/GenBank/DDBJ whole genome shotgun (WGS) entry which is preliminary data.</text>
</comment>
<evidence type="ECO:0000313" key="3">
    <source>
        <dbReference type="Proteomes" id="UP000279860"/>
    </source>
</evidence>
<dbReference type="InterPro" id="IPR025396">
    <property type="entry name" value="DUF4302"/>
</dbReference>
<reference evidence="2 3" key="1">
    <citation type="submission" date="2018-11" db="EMBL/GenBank/DDBJ databases">
        <title>Genomes From Bacteria Associated with the Canine Oral Cavity: a Test Case for Automated Genome-Based Taxonomic Assignment.</title>
        <authorList>
            <person name="Coil D.A."/>
            <person name="Jospin G."/>
            <person name="Darling A.E."/>
            <person name="Wallis C."/>
            <person name="Davis I.J."/>
            <person name="Harris S."/>
            <person name="Eisen J.A."/>
            <person name="Holcombe L.J."/>
            <person name="O'Flynn C."/>
        </authorList>
    </citation>
    <scope>NUCLEOTIDE SEQUENCE [LARGE SCALE GENOMIC DNA]</scope>
    <source>
        <strain evidence="2 3">OH1426_COT-023</strain>
    </source>
</reference>
<gene>
    <name evidence="2" type="ORF">EII41_00815</name>
</gene>
<organism evidence="2 3">
    <name type="scientific">Tannerella forsythia</name>
    <name type="common">Bacteroides forsythus</name>
    <dbReference type="NCBI Taxonomy" id="28112"/>
    <lineage>
        <taxon>Bacteria</taxon>
        <taxon>Pseudomonadati</taxon>
        <taxon>Bacteroidota</taxon>
        <taxon>Bacteroidia</taxon>
        <taxon>Bacteroidales</taxon>
        <taxon>Tannerellaceae</taxon>
        <taxon>Tannerella</taxon>
    </lineage>
</organism>
<name>A0A3P1Z961_TANFO</name>
<evidence type="ECO:0000313" key="2">
    <source>
        <dbReference type="EMBL" id="RRD79365.1"/>
    </source>
</evidence>
<feature type="domain" description="DUF4987" evidence="1">
    <location>
        <begin position="279"/>
        <end position="387"/>
    </location>
</feature>
<proteinExistence type="predicted"/>
<dbReference type="EMBL" id="RQYN01000002">
    <property type="protein sequence ID" value="RRD79365.1"/>
    <property type="molecule type" value="Genomic_DNA"/>
</dbReference>
<accession>A0A3P1Z961</accession>
<dbReference type="AlphaFoldDB" id="A0A3P1Z961"/>
<dbReference type="PROSITE" id="PS51257">
    <property type="entry name" value="PROKAR_LIPOPROTEIN"/>
    <property type="match status" value="1"/>
</dbReference>
<dbReference type="RefSeq" id="WP_124789038.1">
    <property type="nucleotide sequence ID" value="NZ_RQYN01000002.1"/>
</dbReference>
<sequence>MKRIVWLLFLTGLAVWTSCKQEVEDFFDQSASERIESEIIKYRELLLKPRHGWIMEYYPGGSNQLYGGYALTVTFSKDGHATFRSVLSDDVNTTSNGLYSLRKDVGPTLNFDTYNDLFHYFSDVDLGHGGGVGKGMLGDYEFMLASGSDTEIRMSGKKHGSVIRMYPLTEPAVDYLRKARSIRDSYIMIPATSIPNGTFGGQPVQVEMLHPQHFLLTQGKDQTKLSFMFTDKGAKLYQPVTLNGVTVETLHWDAQARVFTGSDGKASFPLVAKPFGLRLDQLLGDYVFSYLPSSNVTEPKTVDVKISQSANGRIQMTGLPFNVRLTYNTKWGALELKPQQLRSNPNVSLAIWEVGSYLNASGDMGLLTLWNGKHDSFELTFVENDFEWFAGGKQVHPNAFIIWNTSTNPGSVYTGFGDARYMKLKLTRKKQEE</sequence>
<dbReference type="Proteomes" id="UP000279860">
    <property type="component" value="Unassembled WGS sequence"/>
</dbReference>
<protein>
    <submittedName>
        <fullName evidence="2">DUF4302 domain-containing protein</fullName>
    </submittedName>
</protein>